<proteinExistence type="predicted"/>
<dbReference type="Proteomes" id="UP000499080">
    <property type="component" value="Unassembled WGS sequence"/>
</dbReference>
<evidence type="ECO:0000313" key="1">
    <source>
        <dbReference type="EMBL" id="GBN54868.1"/>
    </source>
</evidence>
<accession>A0A4Y2PSI4</accession>
<sequence length="118" mass="12934">MHLVYFDSEPSIRSSNHPNVPKYLMAESSARRLADSRPAEDGRCTLNSSLSNARPLVWCENFEKGTISDAIWPCLKIMCSASISNSVTSVLDANLMNQPVLNLYSATAITVRGSDVNI</sequence>
<evidence type="ECO:0000313" key="2">
    <source>
        <dbReference type="Proteomes" id="UP000499080"/>
    </source>
</evidence>
<dbReference type="EMBL" id="BGPR01012162">
    <property type="protein sequence ID" value="GBN54868.1"/>
    <property type="molecule type" value="Genomic_DNA"/>
</dbReference>
<keyword evidence="2" id="KW-1185">Reference proteome</keyword>
<name>A0A4Y2PSI4_ARAVE</name>
<protein>
    <submittedName>
        <fullName evidence="1">Uncharacterized protein</fullName>
    </submittedName>
</protein>
<gene>
    <name evidence="1" type="ORF">AVEN_86520_1</name>
</gene>
<organism evidence="1 2">
    <name type="scientific">Araneus ventricosus</name>
    <name type="common">Orbweaver spider</name>
    <name type="synonym">Epeira ventricosa</name>
    <dbReference type="NCBI Taxonomy" id="182803"/>
    <lineage>
        <taxon>Eukaryota</taxon>
        <taxon>Metazoa</taxon>
        <taxon>Ecdysozoa</taxon>
        <taxon>Arthropoda</taxon>
        <taxon>Chelicerata</taxon>
        <taxon>Arachnida</taxon>
        <taxon>Araneae</taxon>
        <taxon>Araneomorphae</taxon>
        <taxon>Entelegynae</taxon>
        <taxon>Araneoidea</taxon>
        <taxon>Araneidae</taxon>
        <taxon>Araneus</taxon>
    </lineage>
</organism>
<dbReference type="AlphaFoldDB" id="A0A4Y2PSI4"/>
<comment type="caution">
    <text evidence="1">The sequence shown here is derived from an EMBL/GenBank/DDBJ whole genome shotgun (WGS) entry which is preliminary data.</text>
</comment>
<reference evidence="1 2" key="1">
    <citation type="journal article" date="2019" name="Sci. Rep.">
        <title>Orb-weaving spider Araneus ventricosus genome elucidates the spidroin gene catalogue.</title>
        <authorList>
            <person name="Kono N."/>
            <person name="Nakamura H."/>
            <person name="Ohtoshi R."/>
            <person name="Moran D.A.P."/>
            <person name="Shinohara A."/>
            <person name="Yoshida Y."/>
            <person name="Fujiwara M."/>
            <person name="Mori M."/>
            <person name="Tomita M."/>
            <person name="Arakawa K."/>
        </authorList>
    </citation>
    <scope>NUCLEOTIDE SEQUENCE [LARGE SCALE GENOMIC DNA]</scope>
</reference>